<protein>
    <submittedName>
        <fullName evidence="1">Uncharacterized protein</fullName>
    </submittedName>
</protein>
<dbReference type="Proteomes" id="UP000735302">
    <property type="component" value="Unassembled WGS sequence"/>
</dbReference>
<evidence type="ECO:0000313" key="1">
    <source>
        <dbReference type="EMBL" id="GFO21057.1"/>
    </source>
</evidence>
<accession>A0AAV4BNX5</accession>
<comment type="caution">
    <text evidence="1">The sequence shown here is derived from an EMBL/GenBank/DDBJ whole genome shotgun (WGS) entry which is preliminary data.</text>
</comment>
<organism evidence="1 2">
    <name type="scientific">Plakobranchus ocellatus</name>
    <dbReference type="NCBI Taxonomy" id="259542"/>
    <lineage>
        <taxon>Eukaryota</taxon>
        <taxon>Metazoa</taxon>
        <taxon>Spiralia</taxon>
        <taxon>Lophotrochozoa</taxon>
        <taxon>Mollusca</taxon>
        <taxon>Gastropoda</taxon>
        <taxon>Heterobranchia</taxon>
        <taxon>Euthyneura</taxon>
        <taxon>Panpulmonata</taxon>
        <taxon>Sacoglossa</taxon>
        <taxon>Placobranchoidea</taxon>
        <taxon>Plakobranchidae</taxon>
        <taxon>Plakobranchus</taxon>
    </lineage>
</organism>
<proteinExistence type="predicted"/>
<keyword evidence="2" id="KW-1185">Reference proteome</keyword>
<dbReference type="EMBL" id="BLXT01005251">
    <property type="protein sequence ID" value="GFO21057.1"/>
    <property type="molecule type" value="Genomic_DNA"/>
</dbReference>
<dbReference type="AlphaFoldDB" id="A0AAV4BNX5"/>
<evidence type="ECO:0000313" key="2">
    <source>
        <dbReference type="Proteomes" id="UP000735302"/>
    </source>
</evidence>
<gene>
    <name evidence="1" type="ORF">PoB_004756200</name>
</gene>
<reference evidence="1 2" key="1">
    <citation type="journal article" date="2021" name="Elife">
        <title>Chloroplast acquisition without the gene transfer in kleptoplastic sea slugs, Plakobranchus ocellatus.</title>
        <authorList>
            <person name="Maeda T."/>
            <person name="Takahashi S."/>
            <person name="Yoshida T."/>
            <person name="Shimamura S."/>
            <person name="Takaki Y."/>
            <person name="Nagai Y."/>
            <person name="Toyoda A."/>
            <person name="Suzuki Y."/>
            <person name="Arimoto A."/>
            <person name="Ishii H."/>
            <person name="Satoh N."/>
            <person name="Nishiyama T."/>
            <person name="Hasebe M."/>
            <person name="Maruyama T."/>
            <person name="Minagawa J."/>
            <person name="Obokata J."/>
            <person name="Shigenobu S."/>
        </authorList>
    </citation>
    <scope>NUCLEOTIDE SEQUENCE [LARGE SCALE GENOMIC DNA]</scope>
</reference>
<sequence length="90" mass="10081">MKSSAVPANVDEEMDTSPRPCHSVCPMPYHWLLTQLAVIPCLMARLVKEIGIPIHNKVISGFQALRQAKAPVDDDDDDDDDDEYIVDRCD</sequence>
<name>A0AAV4BNX5_9GAST</name>